<protein>
    <submittedName>
        <fullName evidence="2">Uncharacterized protein</fullName>
    </submittedName>
</protein>
<dbReference type="KEGG" id="marq:MARGE09_P1151"/>
<keyword evidence="1" id="KW-0472">Membrane</keyword>
<name>A0AAN1WG29_9GAMM</name>
<dbReference type="RefSeq" id="WP_236986431.1">
    <property type="nucleotide sequence ID" value="NZ_AP023086.1"/>
</dbReference>
<dbReference type="EMBL" id="AP023086">
    <property type="protein sequence ID" value="BCD96951.1"/>
    <property type="molecule type" value="Genomic_DNA"/>
</dbReference>
<evidence type="ECO:0000256" key="1">
    <source>
        <dbReference type="SAM" id="Phobius"/>
    </source>
</evidence>
<organism evidence="2 3">
    <name type="scientific">Marinagarivorans cellulosilyticus</name>
    <dbReference type="NCBI Taxonomy" id="2721545"/>
    <lineage>
        <taxon>Bacteria</taxon>
        <taxon>Pseudomonadati</taxon>
        <taxon>Pseudomonadota</taxon>
        <taxon>Gammaproteobacteria</taxon>
        <taxon>Cellvibrionales</taxon>
        <taxon>Cellvibrionaceae</taxon>
        <taxon>Marinagarivorans</taxon>
    </lineage>
</organism>
<evidence type="ECO:0000313" key="2">
    <source>
        <dbReference type="EMBL" id="BCD96951.1"/>
    </source>
</evidence>
<reference evidence="2 3" key="1">
    <citation type="journal article" date="2022" name="IScience">
        <title>An ultrasensitive nanofiber-based assay for enzymatic hydrolysis and deep-sea microbial degradation of cellulose.</title>
        <authorList>
            <person name="Tsudome M."/>
            <person name="Tachioka M."/>
            <person name="Miyazaki M."/>
            <person name="Uchimura K."/>
            <person name="Tsuda M."/>
            <person name="Takaki Y."/>
            <person name="Deguchi S."/>
        </authorList>
    </citation>
    <scope>NUCLEOTIDE SEQUENCE [LARGE SCALE GENOMIC DNA]</scope>
    <source>
        <strain evidence="2 3">GE09</strain>
    </source>
</reference>
<gene>
    <name evidence="2" type="ORF">MARGE09_P1151</name>
</gene>
<evidence type="ECO:0000313" key="3">
    <source>
        <dbReference type="Proteomes" id="UP001320119"/>
    </source>
</evidence>
<sequence length="208" mass="24256">MSDNDEKHWKFIISISVTVILAFCGYLYTWNQARNDAQYNAQLERVNSQLKEFYGPLYVLTEAEELSFEQFLKHTRPNQGRAFWNVNNPPNEEQKKAWRQWISAVTIPNYERMELIILQHSDLIIEDDIPKPLLDLSSHIAGYKPVLAAWKGGDYSRNWSFTNFPQEVRSHLKERYVFLKNRQRSLIGLVTASNPNKLMHPTAKAAAD</sequence>
<keyword evidence="1" id="KW-1133">Transmembrane helix</keyword>
<dbReference type="AlphaFoldDB" id="A0AAN1WG29"/>
<dbReference type="Proteomes" id="UP001320119">
    <property type="component" value="Chromosome"/>
</dbReference>
<accession>A0AAN1WG29</accession>
<keyword evidence="3" id="KW-1185">Reference proteome</keyword>
<feature type="transmembrane region" description="Helical" evidence="1">
    <location>
        <begin position="12"/>
        <end position="30"/>
    </location>
</feature>
<proteinExistence type="predicted"/>
<keyword evidence="1" id="KW-0812">Transmembrane</keyword>